<dbReference type="GO" id="GO:0005524">
    <property type="term" value="F:ATP binding"/>
    <property type="evidence" value="ECO:0007669"/>
    <property type="project" value="UniProtKB-KW"/>
</dbReference>
<evidence type="ECO:0000256" key="10">
    <source>
        <dbReference type="SAM" id="MobiDB-lite"/>
    </source>
</evidence>
<evidence type="ECO:0000256" key="9">
    <source>
        <dbReference type="ARBA" id="ARBA00023204"/>
    </source>
</evidence>
<keyword evidence="4" id="KW-0378">Hydrolase</keyword>
<keyword evidence="3" id="KW-0227">DNA damage</keyword>
<evidence type="ECO:0000256" key="4">
    <source>
        <dbReference type="ARBA" id="ARBA00022801"/>
    </source>
</evidence>
<evidence type="ECO:0000256" key="8">
    <source>
        <dbReference type="ARBA" id="ARBA00023125"/>
    </source>
</evidence>
<proteinExistence type="predicted"/>
<keyword evidence="1" id="KW-0540">Nuclease</keyword>
<evidence type="ECO:0000256" key="2">
    <source>
        <dbReference type="ARBA" id="ARBA00022741"/>
    </source>
</evidence>
<feature type="non-terminal residue" evidence="11">
    <location>
        <position position="429"/>
    </location>
</feature>
<feature type="compositionally biased region" description="Basic residues" evidence="10">
    <location>
        <begin position="16"/>
        <end position="41"/>
    </location>
</feature>
<evidence type="ECO:0000256" key="6">
    <source>
        <dbReference type="ARBA" id="ARBA00022839"/>
    </source>
</evidence>
<dbReference type="InterPro" id="IPR013986">
    <property type="entry name" value="DExx_box_DNA_helicase_dom_sf"/>
</dbReference>
<keyword evidence="2" id="KW-0547">Nucleotide-binding</keyword>
<dbReference type="Gene3D" id="3.40.50.10930">
    <property type="match status" value="1"/>
</dbReference>
<reference evidence="11" key="1">
    <citation type="journal article" date="2015" name="Nature">
        <title>Complex archaea that bridge the gap between prokaryotes and eukaryotes.</title>
        <authorList>
            <person name="Spang A."/>
            <person name="Saw J.H."/>
            <person name="Jorgensen S.L."/>
            <person name="Zaremba-Niedzwiedzka K."/>
            <person name="Martijn J."/>
            <person name="Lind A.E."/>
            <person name="van Eijk R."/>
            <person name="Schleper C."/>
            <person name="Guy L."/>
            <person name="Ettema T.J."/>
        </authorList>
    </citation>
    <scope>NUCLEOTIDE SEQUENCE</scope>
</reference>
<accession>A0A0F9C1U2</accession>
<feature type="non-terminal residue" evidence="11">
    <location>
        <position position="1"/>
    </location>
</feature>
<dbReference type="Gene3D" id="3.40.50.300">
    <property type="entry name" value="P-loop containing nucleotide triphosphate hydrolases"/>
    <property type="match status" value="1"/>
</dbReference>
<dbReference type="GO" id="GO:0003677">
    <property type="term" value="F:DNA binding"/>
    <property type="evidence" value="ECO:0007669"/>
    <property type="project" value="UniProtKB-KW"/>
</dbReference>
<name>A0A0F9C1U2_9ZZZZ</name>
<dbReference type="PANTHER" id="PTHR30591:SF1">
    <property type="entry name" value="RECBCD ENZYME SUBUNIT RECC"/>
    <property type="match status" value="1"/>
</dbReference>
<keyword evidence="9" id="KW-0234">DNA repair</keyword>
<evidence type="ECO:0000313" key="11">
    <source>
        <dbReference type="EMBL" id="KKK90636.1"/>
    </source>
</evidence>
<evidence type="ECO:0000256" key="5">
    <source>
        <dbReference type="ARBA" id="ARBA00022806"/>
    </source>
</evidence>
<dbReference type="EMBL" id="LAZR01049008">
    <property type="protein sequence ID" value="KKK90636.1"/>
    <property type="molecule type" value="Genomic_DNA"/>
</dbReference>
<dbReference type="Gene3D" id="1.10.10.160">
    <property type="match status" value="1"/>
</dbReference>
<dbReference type="GO" id="GO:0004386">
    <property type="term" value="F:helicase activity"/>
    <property type="evidence" value="ECO:0007669"/>
    <property type="project" value="UniProtKB-KW"/>
</dbReference>
<dbReference type="SUPFAM" id="SSF52540">
    <property type="entry name" value="P-loop containing nucleoside triphosphate hydrolases"/>
    <property type="match status" value="2"/>
</dbReference>
<gene>
    <name evidence="11" type="ORF">LCGC14_2721020</name>
</gene>
<organism evidence="11">
    <name type="scientific">marine sediment metagenome</name>
    <dbReference type="NCBI Taxonomy" id="412755"/>
    <lineage>
        <taxon>unclassified sequences</taxon>
        <taxon>metagenomes</taxon>
        <taxon>ecological metagenomes</taxon>
    </lineage>
</organism>
<dbReference type="GO" id="GO:0006281">
    <property type="term" value="P:DNA repair"/>
    <property type="evidence" value="ECO:0007669"/>
    <property type="project" value="UniProtKB-KW"/>
</dbReference>
<sequence length="429" mass="49904">GADGVFVPVVPETQKARRRRTQVKKRKAEGRRSTRRRGRPKKGADGEWVAKESTEVKMVTKAMSKEAELSDENRRNMLHTALVDQYQLKLYQVSKKIVDTFDQYLVFRPEMIFSWEAGRADHWQAKLWRGLVSDGDNLHRARLMETLIQKIRNKEVEIDNFFERISIFGISYLPDFHLQVFSELSRMITVNLFLMNPCREYWADIVSDRGIKKIKGRYEDEPFPEDSLHLERGNRLLASMGLMGKNFFSRINEFDCETIEKFEAWDDESLLSTLHGDILSLIDRPGSKPAHEAPYDRSIQFHSCHSPMREIEVLHDNILAMFEENSKLLPKDIIVMTPDIESYAPFIHSIFDTQNDAALWIPYSIADQNIRKNSRVIDGFLSLLDLCGSRFGNAQVLLLLEFPAIREKFGLTDTDLKKIEFWIRDTHIC</sequence>
<evidence type="ECO:0000256" key="1">
    <source>
        <dbReference type="ARBA" id="ARBA00022722"/>
    </source>
</evidence>
<keyword evidence="8" id="KW-0238">DNA-binding</keyword>
<evidence type="ECO:0000256" key="3">
    <source>
        <dbReference type="ARBA" id="ARBA00022763"/>
    </source>
</evidence>
<dbReference type="GO" id="GO:0006310">
    <property type="term" value="P:DNA recombination"/>
    <property type="evidence" value="ECO:0007669"/>
    <property type="project" value="TreeGrafter"/>
</dbReference>
<dbReference type="InterPro" id="IPR027417">
    <property type="entry name" value="P-loop_NTPase"/>
</dbReference>
<dbReference type="PANTHER" id="PTHR30591">
    <property type="entry name" value="RECBCD ENZYME SUBUNIT RECC"/>
    <property type="match status" value="1"/>
</dbReference>
<keyword evidence="7" id="KW-0067">ATP-binding</keyword>
<feature type="region of interest" description="Disordered" evidence="10">
    <location>
        <begin position="1"/>
        <end position="47"/>
    </location>
</feature>
<dbReference type="Pfam" id="PF04257">
    <property type="entry name" value="Exonuc_V_gamma"/>
    <property type="match status" value="1"/>
</dbReference>
<keyword evidence="6" id="KW-0269">Exonuclease</keyword>
<comment type="caution">
    <text evidence="11">The sequence shown here is derived from an EMBL/GenBank/DDBJ whole genome shotgun (WGS) entry which is preliminary data.</text>
</comment>
<evidence type="ECO:0000256" key="7">
    <source>
        <dbReference type="ARBA" id="ARBA00022840"/>
    </source>
</evidence>
<protein>
    <submittedName>
        <fullName evidence="11">Uncharacterized protein</fullName>
    </submittedName>
</protein>
<dbReference type="AlphaFoldDB" id="A0A0F9C1U2"/>
<keyword evidence="5" id="KW-0347">Helicase</keyword>
<dbReference type="GO" id="GO:0004527">
    <property type="term" value="F:exonuclease activity"/>
    <property type="evidence" value="ECO:0007669"/>
    <property type="project" value="UniProtKB-KW"/>
</dbReference>